<dbReference type="KEGG" id="lxl:KDY119_02624"/>
<dbReference type="AlphaFoldDB" id="A0A5P9QCB4"/>
<dbReference type="Gene3D" id="3.90.550.10">
    <property type="entry name" value="Spore Coat Polysaccharide Biosynthesis Protein SpsA, Chain A"/>
    <property type="match status" value="1"/>
</dbReference>
<evidence type="ECO:0000313" key="3">
    <source>
        <dbReference type="Proteomes" id="UP000326702"/>
    </source>
</evidence>
<name>A0A5P9QCB4_9MICO</name>
<dbReference type="EC" id="2.4.1.83" evidence="2"/>
<protein>
    <submittedName>
        <fullName evidence="2">Dolichyl-phosphate beta-D-mannosyltransferase</fullName>
        <ecNumber evidence="2">2.4.1.83</ecNumber>
    </submittedName>
</protein>
<evidence type="ECO:0000259" key="1">
    <source>
        <dbReference type="Pfam" id="PF00535"/>
    </source>
</evidence>
<dbReference type="Proteomes" id="UP000326702">
    <property type="component" value="Chromosome"/>
</dbReference>
<reference evidence="2 3" key="1">
    <citation type="submission" date="2019-10" db="EMBL/GenBank/DDBJ databases">
        <title>Genome sequence of Luteimicrobium xylanilyticum HY-24.</title>
        <authorList>
            <person name="Kim D.Y."/>
            <person name="Park H.-Y."/>
        </authorList>
    </citation>
    <scope>NUCLEOTIDE SEQUENCE [LARGE SCALE GENOMIC DNA]</scope>
    <source>
        <strain evidence="2 3">HY-24</strain>
    </source>
</reference>
<dbReference type="Pfam" id="PF00535">
    <property type="entry name" value="Glycos_transf_2"/>
    <property type="match status" value="1"/>
</dbReference>
<organism evidence="2 3">
    <name type="scientific">Luteimicrobium xylanilyticum</name>
    <dbReference type="NCBI Taxonomy" id="1133546"/>
    <lineage>
        <taxon>Bacteria</taxon>
        <taxon>Bacillati</taxon>
        <taxon>Actinomycetota</taxon>
        <taxon>Actinomycetes</taxon>
        <taxon>Micrococcales</taxon>
        <taxon>Luteimicrobium</taxon>
    </lineage>
</organism>
<dbReference type="EMBL" id="CP045529">
    <property type="protein sequence ID" value="QFU99098.1"/>
    <property type="molecule type" value="Genomic_DNA"/>
</dbReference>
<dbReference type="SUPFAM" id="SSF53448">
    <property type="entry name" value="Nucleotide-diphospho-sugar transferases"/>
    <property type="match status" value="1"/>
</dbReference>
<accession>A0A5P9QCB4</accession>
<proteinExistence type="predicted"/>
<dbReference type="GO" id="GO:0004582">
    <property type="term" value="F:dolichyl-phosphate beta-D-mannosyltransferase activity"/>
    <property type="evidence" value="ECO:0007669"/>
    <property type="project" value="UniProtKB-EC"/>
</dbReference>
<dbReference type="InterPro" id="IPR029044">
    <property type="entry name" value="Nucleotide-diphossugar_trans"/>
</dbReference>
<dbReference type="CDD" id="cd00761">
    <property type="entry name" value="Glyco_tranf_GTA_type"/>
    <property type="match status" value="1"/>
</dbReference>
<dbReference type="PANTHER" id="PTHR22916:SF3">
    <property type="entry name" value="UDP-GLCNAC:BETAGAL BETA-1,3-N-ACETYLGLUCOSAMINYLTRANSFERASE-LIKE PROTEIN 1"/>
    <property type="match status" value="1"/>
</dbReference>
<keyword evidence="2" id="KW-0808">Transferase</keyword>
<gene>
    <name evidence="2" type="ORF">KDY119_02624</name>
</gene>
<feature type="domain" description="Glycosyltransferase 2-like" evidence="1">
    <location>
        <begin position="14"/>
        <end position="141"/>
    </location>
</feature>
<keyword evidence="3" id="KW-1185">Reference proteome</keyword>
<keyword evidence="2" id="KW-0328">Glycosyltransferase</keyword>
<sequence length="507" mass="55990">MFVQRAAQNGIRVSVVVPLHNPAEGFDDLCASLWAQTLPDDDYEVVFVDDGSTDDTPERVASIVAGHPHAMSVRIPPSGWPGRPRNVGIDASHGRYIFFADQDDYVFPDALERMCDLADENRTDMVVGKVVQLGAQTPYWPLWQRDVPRADLATDGVTLSRTVHKLFRRELLVAHGIQFPEGPVRLEDYHFMGQVLAASPQVSVLASRACYRWVKHGANTSARRTTPREYWGYYAEAMNLVDELGGPTTISDALKVAATGQAFTRPALANWLKHSPEVQEDEFAAVADWVDEVVPARLDDRQPLVRRAHLCALRRRDRAAYRAAQELRANASATDELLSVAWDPDGRLEVTCRIRIAFTGGRRADALGGERWHVPGLPDDGPYDQRLLDVDRAAGELSVRERASGVEWPVESRMAVSAAASGAELTIVGHVDPFAGAFGRAWGPGTWDVYIRASMLGRQFVRRASVDRDRFPAARASDRWHAEVYRTKRGTLALRVEPGPGDVGAGG</sequence>
<evidence type="ECO:0000313" key="2">
    <source>
        <dbReference type="EMBL" id="QFU99098.1"/>
    </source>
</evidence>
<dbReference type="PANTHER" id="PTHR22916">
    <property type="entry name" value="GLYCOSYLTRANSFERASE"/>
    <property type="match status" value="1"/>
</dbReference>
<dbReference type="InterPro" id="IPR001173">
    <property type="entry name" value="Glyco_trans_2-like"/>
</dbReference>